<dbReference type="AlphaFoldDB" id="A0A0B2WJI1"/>
<dbReference type="GeneID" id="63742773"/>
<name>A0A0B2WJI1_METAS</name>
<evidence type="ECO:0000313" key="3">
    <source>
        <dbReference type="EMBL" id="KHN93839.1"/>
    </source>
</evidence>
<dbReference type="HOGENOM" id="CLU_058267_4_1_1"/>
<reference evidence="3 4" key="1">
    <citation type="journal article" date="2014" name="Proc. Natl. Acad. Sci. U.S.A.">
        <title>Trajectory and genomic determinants of fungal-pathogen speciation and host adaptation.</title>
        <authorList>
            <person name="Hu X."/>
            <person name="Xiao G."/>
            <person name="Zheng P."/>
            <person name="Shang Y."/>
            <person name="Su Y."/>
            <person name="Zhang X."/>
            <person name="Liu X."/>
            <person name="Zhan S."/>
            <person name="St Leger R.J."/>
            <person name="Wang C."/>
        </authorList>
    </citation>
    <scope>NUCLEOTIDE SEQUENCE [LARGE SCALE GENOMIC DNA]</scope>
    <source>
        <strain evidence="3 4">ARSEF 1941</strain>
    </source>
</reference>
<organism evidence="3 4">
    <name type="scientific">Metarhizium album (strain ARSEF 1941)</name>
    <dbReference type="NCBI Taxonomy" id="1081103"/>
    <lineage>
        <taxon>Eukaryota</taxon>
        <taxon>Fungi</taxon>
        <taxon>Dikarya</taxon>
        <taxon>Ascomycota</taxon>
        <taxon>Pezizomycotina</taxon>
        <taxon>Sordariomycetes</taxon>
        <taxon>Hypocreomycetidae</taxon>
        <taxon>Hypocreales</taxon>
        <taxon>Clavicipitaceae</taxon>
        <taxon>Metarhizium</taxon>
    </lineage>
</organism>
<feature type="chain" id="PRO_5002081216" description="Lysozyme-like domain protein" evidence="2">
    <location>
        <begin position="19"/>
        <end position="357"/>
    </location>
</feature>
<keyword evidence="4" id="KW-1185">Reference proteome</keyword>
<feature type="compositionally biased region" description="Low complexity" evidence="1">
    <location>
        <begin position="121"/>
        <end position="153"/>
    </location>
</feature>
<dbReference type="RefSeq" id="XP_040674905.1">
    <property type="nucleotide sequence ID" value="XM_040827116.1"/>
</dbReference>
<comment type="caution">
    <text evidence="3">The sequence shown here is derived from an EMBL/GenBank/DDBJ whole genome shotgun (WGS) entry which is preliminary data.</text>
</comment>
<evidence type="ECO:0000313" key="4">
    <source>
        <dbReference type="Proteomes" id="UP000030816"/>
    </source>
</evidence>
<dbReference type="Gene3D" id="1.10.530.10">
    <property type="match status" value="1"/>
</dbReference>
<feature type="compositionally biased region" description="Low complexity" evidence="1">
    <location>
        <begin position="78"/>
        <end position="111"/>
    </location>
</feature>
<evidence type="ECO:0008006" key="5">
    <source>
        <dbReference type="Google" id="ProtNLM"/>
    </source>
</evidence>
<accession>A0A0B2WJI1</accession>
<evidence type="ECO:0000256" key="2">
    <source>
        <dbReference type="SAM" id="SignalP"/>
    </source>
</evidence>
<dbReference type="OrthoDB" id="1193027at2759"/>
<feature type="signal peptide" evidence="2">
    <location>
        <begin position="1"/>
        <end position="18"/>
    </location>
</feature>
<gene>
    <name evidence="3" type="ORF">MAM_08318</name>
</gene>
<evidence type="ECO:0000256" key="1">
    <source>
        <dbReference type="SAM" id="MobiDB-lite"/>
    </source>
</evidence>
<proteinExistence type="predicted"/>
<sequence>MKSTTPATLVGLVAAVAAYPASDRLWARACTPGALVCNGSTQFAICVGADATPQWMAVAAGTRCVCAGSECTLAAVSGGSSAGDAGQPGNASSPPAPSSAAQPTASTAPAANPAPSPGPSSPVSAPAPSSAAAAPAPSSAAAAPAPAPSGSSPAGPVVYKVFKGDGSTAAGWPSESTWADFETMWSSNLAVMSTSCAAWSQPNNSEKETADVKSAILSVSKAAGVDARFVLSVVMQESRGCVRVPTTEYSVRNPGLMQSHNGASSCFDVNPCPADKIVGMIQDGTDGTPDGDGLKQLLAKAGGGAAGYYKASRMYNSGSVAADGLLEAGVATHCYATDVANRLRGWATVGRTSCPFD</sequence>
<feature type="region of interest" description="Disordered" evidence="1">
    <location>
        <begin position="78"/>
        <end position="153"/>
    </location>
</feature>
<protein>
    <recommendedName>
        <fullName evidence="5">Lysozyme-like domain protein</fullName>
    </recommendedName>
</protein>
<keyword evidence="2" id="KW-0732">Signal</keyword>
<dbReference type="Proteomes" id="UP000030816">
    <property type="component" value="Unassembled WGS sequence"/>
</dbReference>
<dbReference type="EMBL" id="AZHE01000050">
    <property type="protein sequence ID" value="KHN93839.1"/>
    <property type="molecule type" value="Genomic_DNA"/>
</dbReference>